<reference evidence="1 2" key="1">
    <citation type="journal article" date="2022" name="New Phytol.">
        <title>Ecological generalism drives hyperdiversity of secondary metabolite gene clusters in xylarialean endophytes.</title>
        <authorList>
            <person name="Franco M.E.E."/>
            <person name="Wisecaver J.H."/>
            <person name="Arnold A.E."/>
            <person name="Ju Y.M."/>
            <person name="Slot J.C."/>
            <person name="Ahrendt S."/>
            <person name="Moore L.P."/>
            <person name="Eastman K.E."/>
            <person name="Scott K."/>
            <person name="Konkel Z."/>
            <person name="Mondo S.J."/>
            <person name="Kuo A."/>
            <person name="Hayes R.D."/>
            <person name="Haridas S."/>
            <person name="Andreopoulos B."/>
            <person name="Riley R."/>
            <person name="LaButti K."/>
            <person name="Pangilinan J."/>
            <person name="Lipzen A."/>
            <person name="Amirebrahimi M."/>
            <person name="Yan J."/>
            <person name="Adam C."/>
            <person name="Keymanesh K."/>
            <person name="Ng V."/>
            <person name="Louie K."/>
            <person name="Northen T."/>
            <person name="Drula E."/>
            <person name="Henrissat B."/>
            <person name="Hsieh H.M."/>
            <person name="Youens-Clark K."/>
            <person name="Lutzoni F."/>
            <person name="Miadlikowska J."/>
            <person name="Eastwood D.C."/>
            <person name="Hamelin R.C."/>
            <person name="Grigoriev I.V."/>
            <person name="U'Ren J.M."/>
        </authorList>
    </citation>
    <scope>NUCLEOTIDE SEQUENCE [LARGE SCALE GENOMIC DNA]</scope>
    <source>
        <strain evidence="1 2">ER1909</strain>
    </source>
</reference>
<accession>A0ACC0CSQ5</accession>
<sequence length="371" mass="41899">MSLSDPPPKAPQKWTLEEDSQLSAAVAQEVQAGRTINWQTIARRFPGRTNKDCRKRWYYHISQPLQRGPWSKEEDARLRQGVRQYGTRWSKVADLVQTRNGDQCYKRWTDSLDPQIDKSPWTAEEDTLLLEGVQTVGRNWKEIVSSKLPYRTGLAAKNRYSFLQRQMENGQSTVRGSKRGTRKRSSQSSSNSSVVDVEEHDPHAHAEANLQPNEQPNTYNVTTMLADMDKSGLEMTDVGILDPNLNFKLNTAGGQVDIFNNNIATTTGFIPTVPHTSPVSMSDFQDWRSPEDFSPHHSYNHFMDWGQANNISIPGSSDSSRQSSVGTGTRDVLVRATCHPEQTKSVLEELTRAVNLMTLRGDIRSFNFAVE</sequence>
<name>A0ACC0CSQ5_9PEZI</name>
<proteinExistence type="predicted"/>
<gene>
    <name evidence="1" type="ORF">F4821DRAFT_192620</name>
</gene>
<comment type="caution">
    <text evidence="1">The sequence shown here is derived from an EMBL/GenBank/DDBJ whole genome shotgun (WGS) entry which is preliminary data.</text>
</comment>
<protein>
    <submittedName>
        <fullName evidence="1">Uncharacterized protein</fullName>
    </submittedName>
</protein>
<organism evidence="1 2">
    <name type="scientific">Hypoxylon rubiginosum</name>
    <dbReference type="NCBI Taxonomy" id="110542"/>
    <lineage>
        <taxon>Eukaryota</taxon>
        <taxon>Fungi</taxon>
        <taxon>Dikarya</taxon>
        <taxon>Ascomycota</taxon>
        <taxon>Pezizomycotina</taxon>
        <taxon>Sordariomycetes</taxon>
        <taxon>Xylariomycetidae</taxon>
        <taxon>Xylariales</taxon>
        <taxon>Hypoxylaceae</taxon>
        <taxon>Hypoxylon</taxon>
    </lineage>
</organism>
<dbReference type="Proteomes" id="UP001497680">
    <property type="component" value="Unassembled WGS sequence"/>
</dbReference>
<dbReference type="EMBL" id="MU394352">
    <property type="protein sequence ID" value="KAI6083421.1"/>
    <property type="molecule type" value="Genomic_DNA"/>
</dbReference>
<evidence type="ECO:0000313" key="1">
    <source>
        <dbReference type="EMBL" id="KAI6083421.1"/>
    </source>
</evidence>
<keyword evidence="2" id="KW-1185">Reference proteome</keyword>
<evidence type="ECO:0000313" key="2">
    <source>
        <dbReference type="Proteomes" id="UP001497680"/>
    </source>
</evidence>